<evidence type="ECO:0000259" key="1">
    <source>
        <dbReference type="PROSITE" id="PS51462"/>
    </source>
</evidence>
<feature type="domain" description="Nudix hydrolase" evidence="1">
    <location>
        <begin position="17"/>
        <end position="157"/>
    </location>
</feature>
<dbReference type="InterPro" id="IPR036388">
    <property type="entry name" value="WH-like_DNA-bd_sf"/>
</dbReference>
<dbReference type="Pfam" id="PF00293">
    <property type="entry name" value="NUDIX"/>
    <property type="match status" value="1"/>
</dbReference>
<dbReference type="InterPro" id="IPR036390">
    <property type="entry name" value="WH_DNA-bd_sf"/>
</dbReference>
<accession>A0A6L9G7W3</accession>
<dbReference type="InterPro" id="IPR015797">
    <property type="entry name" value="NUDIX_hydrolase-like_dom_sf"/>
</dbReference>
<reference evidence="2 3" key="1">
    <citation type="submission" date="2020-01" db="EMBL/GenBank/DDBJ databases">
        <title>Glutamicibacter soli M275.</title>
        <authorList>
            <person name="Meng X."/>
        </authorList>
    </citation>
    <scope>NUCLEOTIDE SEQUENCE [LARGE SCALE GENOMIC DNA]</scope>
    <source>
        <strain evidence="2 3">M275</strain>
    </source>
</reference>
<gene>
    <name evidence="2" type="ORF">GT020_11620</name>
</gene>
<dbReference type="InterPro" id="IPR054105">
    <property type="entry name" value="WHD_NrtR"/>
</dbReference>
<dbReference type="Proteomes" id="UP000477543">
    <property type="component" value="Unassembled WGS sequence"/>
</dbReference>
<dbReference type="RefSeq" id="WP_161449363.1">
    <property type="nucleotide sequence ID" value="NZ_WYDN01000010.1"/>
</dbReference>
<dbReference type="SUPFAM" id="SSF55811">
    <property type="entry name" value="Nudix"/>
    <property type="match status" value="1"/>
</dbReference>
<dbReference type="Gene3D" id="3.90.79.10">
    <property type="entry name" value="Nucleoside Triphosphate Pyrophosphohydrolase"/>
    <property type="match status" value="1"/>
</dbReference>
<protein>
    <submittedName>
        <fullName evidence="2">NUDIX domain-containing protein</fullName>
    </submittedName>
</protein>
<evidence type="ECO:0000313" key="2">
    <source>
        <dbReference type="EMBL" id="NAZ16705.1"/>
    </source>
</evidence>
<comment type="caution">
    <text evidence="2">The sequence shown here is derived from an EMBL/GenBank/DDBJ whole genome shotgun (WGS) entry which is preliminary data.</text>
</comment>
<name>A0A6L9G7W3_9MICC</name>
<dbReference type="EMBL" id="WYDN01000010">
    <property type="protein sequence ID" value="NAZ16705.1"/>
    <property type="molecule type" value="Genomic_DNA"/>
</dbReference>
<evidence type="ECO:0000313" key="3">
    <source>
        <dbReference type="Proteomes" id="UP000477543"/>
    </source>
</evidence>
<dbReference type="InterPro" id="IPR000086">
    <property type="entry name" value="NUDIX_hydrolase_dom"/>
</dbReference>
<sequence length="246" mass="27510">MTSVPSWANVDERRNMPPTLAVSTVILGIREGVEGGPDKLCLPLVRRIRQPHAGLWALPGGPVGARESLGQAAGRTLAETTGLRPNYLEQLYTFGDIDRSPTHRLVTIAYFALMHVDQVGATVRDENVAWFDIDDPQIARMAFDHRQIVDYALWRLRNKTEYGQIAHRLLGERFTLAALRGVYEAILGRRLDPANFRRTLNSTASIEATDEYQAGGKHRPPRLYRYVGHGPDPLQVEPLQVDPLQG</sequence>
<dbReference type="AlphaFoldDB" id="A0A6L9G7W3"/>
<dbReference type="Pfam" id="PF21906">
    <property type="entry name" value="WHD_NrtR"/>
    <property type="match status" value="1"/>
</dbReference>
<dbReference type="SUPFAM" id="SSF46785">
    <property type="entry name" value="Winged helix' DNA-binding domain"/>
    <property type="match status" value="1"/>
</dbReference>
<dbReference type="PROSITE" id="PS51462">
    <property type="entry name" value="NUDIX"/>
    <property type="match status" value="1"/>
</dbReference>
<dbReference type="Gene3D" id="1.10.10.10">
    <property type="entry name" value="Winged helix-like DNA-binding domain superfamily/Winged helix DNA-binding domain"/>
    <property type="match status" value="1"/>
</dbReference>
<proteinExistence type="predicted"/>
<dbReference type="PANTHER" id="PTHR43736:SF4">
    <property type="entry name" value="SLR1690 PROTEIN"/>
    <property type="match status" value="1"/>
</dbReference>
<dbReference type="PANTHER" id="PTHR43736">
    <property type="entry name" value="ADP-RIBOSE PYROPHOSPHATASE"/>
    <property type="match status" value="1"/>
</dbReference>
<organism evidence="2 3">
    <name type="scientific">Glutamicibacter soli</name>
    <dbReference type="NCBI Taxonomy" id="453836"/>
    <lineage>
        <taxon>Bacteria</taxon>
        <taxon>Bacillati</taxon>
        <taxon>Actinomycetota</taxon>
        <taxon>Actinomycetes</taxon>
        <taxon>Micrococcales</taxon>
        <taxon>Micrococcaceae</taxon>
        <taxon>Glutamicibacter</taxon>
    </lineage>
</organism>
<dbReference type="CDD" id="cd18873">
    <property type="entry name" value="NUDIX_NadM_like"/>
    <property type="match status" value="1"/>
</dbReference>